<dbReference type="EC" id="3.6.1.27" evidence="3"/>
<keyword evidence="1" id="KW-1133">Transmembrane helix</keyword>
<dbReference type="Gene3D" id="1.20.144.10">
    <property type="entry name" value="Phosphatidic acid phosphatase type 2/haloperoxidase"/>
    <property type="match status" value="2"/>
</dbReference>
<feature type="domain" description="Phosphatidic acid phosphatase type 2/haloperoxidase" evidence="2">
    <location>
        <begin position="134"/>
        <end position="248"/>
    </location>
</feature>
<evidence type="ECO:0000313" key="3">
    <source>
        <dbReference type="EMBL" id="MBB4538283.1"/>
    </source>
</evidence>
<feature type="transmembrane region" description="Helical" evidence="1">
    <location>
        <begin position="42"/>
        <end position="61"/>
    </location>
</feature>
<keyword evidence="3" id="KW-0378">Hydrolase</keyword>
<comment type="caution">
    <text evidence="3">The sequence shown here is derived from an EMBL/GenBank/DDBJ whole genome shotgun (WGS) entry which is preliminary data.</text>
</comment>
<dbReference type="SMART" id="SM00014">
    <property type="entry name" value="acidPPc"/>
    <property type="match status" value="1"/>
</dbReference>
<dbReference type="InterPro" id="IPR036938">
    <property type="entry name" value="PAP2/HPO_sf"/>
</dbReference>
<keyword evidence="1" id="KW-0812">Transmembrane</keyword>
<dbReference type="InterPro" id="IPR000326">
    <property type="entry name" value="PAP2/HPO"/>
</dbReference>
<dbReference type="EMBL" id="JACIID010000013">
    <property type="protein sequence ID" value="MBB4538283.1"/>
    <property type="molecule type" value="Genomic_DNA"/>
</dbReference>
<evidence type="ECO:0000256" key="1">
    <source>
        <dbReference type="SAM" id="Phobius"/>
    </source>
</evidence>
<dbReference type="Pfam" id="PF01569">
    <property type="entry name" value="PAP2"/>
    <property type="match status" value="1"/>
</dbReference>
<reference evidence="3 4" key="1">
    <citation type="submission" date="2020-08" db="EMBL/GenBank/DDBJ databases">
        <title>Genomic Encyclopedia of Type Strains, Phase IV (KMG-V): Genome sequencing to study the core and pangenomes of soil and plant-associated prokaryotes.</title>
        <authorList>
            <person name="Whitman W."/>
        </authorList>
    </citation>
    <scope>NUCLEOTIDE SEQUENCE [LARGE SCALE GENOMIC DNA]</scope>
    <source>
        <strain evidence="3 4">SEMIA 489</strain>
    </source>
</reference>
<evidence type="ECO:0000313" key="4">
    <source>
        <dbReference type="Proteomes" id="UP000523431"/>
    </source>
</evidence>
<gene>
    <name evidence="3" type="ORF">GGE57_005064</name>
</gene>
<dbReference type="Proteomes" id="UP000523431">
    <property type="component" value="Unassembled WGS sequence"/>
</dbReference>
<keyword evidence="1" id="KW-0472">Membrane</keyword>
<accession>A0A7W6ZLG5</accession>
<dbReference type="GO" id="GO:0050380">
    <property type="term" value="F:undecaprenyl-diphosphatase activity"/>
    <property type="evidence" value="ECO:0007669"/>
    <property type="project" value="UniProtKB-EC"/>
</dbReference>
<feature type="transmembrane region" description="Helical" evidence="1">
    <location>
        <begin position="206"/>
        <end position="227"/>
    </location>
</feature>
<feature type="transmembrane region" description="Helical" evidence="1">
    <location>
        <begin position="106"/>
        <end position="128"/>
    </location>
</feature>
<evidence type="ECO:0000259" key="2">
    <source>
        <dbReference type="SMART" id="SM00014"/>
    </source>
</evidence>
<dbReference type="PANTHER" id="PTHR14969">
    <property type="entry name" value="SPHINGOSINE-1-PHOSPHATE PHOSPHOHYDROLASE"/>
    <property type="match status" value="1"/>
</dbReference>
<feature type="transmembrane region" description="Helical" evidence="1">
    <location>
        <begin position="233"/>
        <end position="251"/>
    </location>
</feature>
<proteinExistence type="predicted"/>
<dbReference type="PANTHER" id="PTHR14969:SF13">
    <property type="entry name" value="AT30094P"/>
    <property type="match status" value="1"/>
</dbReference>
<name>A0A7W6ZLG5_RHIET</name>
<dbReference type="CDD" id="cd03392">
    <property type="entry name" value="PAP2_like_2"/>
    <property type="match status" value="1"/>
</dbReference>
<feature type="transmembrane region" description="Helical" evidence="1">
    <location>
        <begin position="135"/>
        <end position="156"/>
    </location>
</feature>
<dbReference type="SUPFAM" id="SSF48317">
    <property type="entry name" value="Acid phosphatase/Vanadium-dependent haloperoxidase"/>
    <property type="match status" value="1"/>
</dbReference>
<protein>
    <submittedName>
        <fullName evidence="3">Undecaprenyl-diphosphatase</fullName>
        <ecNumber evidence="3">3.6.1.27</ecNumber>
    </submittedName>
</protein>
<feature type="transmembrane region" description="Helical" evidence="1">
    <location>
        <begin position="176"/>
        <end position="194"/>
    </location>
</feature>
<dbReference type="AlphaFoldDB" id="A0A7W6ZLG5"/>
<organism evidence="3 4">
    <name type="scientific">Rhizobium etli</name>
    <dbReference type="NCBI Taxonomy" id="29449"/>
    <lineage>
        <taxon>Bacteria</taxon>
        <taxon>Pseudomonadati</taxon>
        <taxon>Pseudomonadota</taxon>
        <taxon>Alphaproteobacteria</taxon>
        <taxon>Hyphomicrobiales</taxon>
        <taxon>Rhizobiaceae</taxon>
        <taxon>Rhizobium/Agrobacterium group</taxon>
        <taxon>Rhizobium</taxon>
    </lineage>
</organism>
<sequence length="272" mass="29371">MLQGLEFAARLADLAGIGVSEGSSTAGMSEVQRRGFLARLSAYEPLTLITMASIAGGLFLLQRLTSEVLEGETFRFDEAILLALRRADDLAVPVGPGWLTHAFDDITSLGGVTVLSLLTVLITVYLLLDRRWPIALFIFSSVLTGWLASTTLKILIARPRPDIVPHLVEVSDLSFPSGHAMVSAVTYLTLGALVARTQRYRSTRIFVMAAGVFLAVIIGLSRIYLGVHYPTDVFAGWCAGALWALGCWLISKRFVPSRASDDGVENDNGDGD</sequence>